<dbReference type="InterPro" id="IPR018060">
    <property type="entry name" value="HTH_AraC"/>
</dbReference>
<dbReference type="PANTHER" id="PTHR43280">
    <property type="entry name" value="ARAC-FAMILY TRANSCRIPTIONAL REGULATOR"/>
    <property type="match status" value="1"/>
</dbReference>
<dbReference type="PROSITE" id="PS00041">
    <property type="entry name" value="HTH_ARAC_FAMILY_1"/>
    <property type="match status" value="1"/>
</dbReference>
<keyword evidence="4" id="KW-1133">Transmembrane helix</keyword>
<feature type="transmembrane region" description="Helical" evidence="4">
    <location>
        <begin position="34"/>
        <end position="53"/>
    </location>
</feature>
<keyword evidence="2" id="KW-0238">DNA-binding</keyword>
<feature type="domain" description="HTH araC/xylS-type" evidence="5">
    <location>
        <begin position="134"/>
        <end position="242"/>
    </location>
</feature>
<organism evidence="6 7">
    <name type="scientific">Flagellimonas spongiicola</name>
    <dbReference type="NCBI Taxonomy" id="2942208"/>
    <lineage>
        <taxon>Bacteria</taxon>
        <taxon>Pseudomonadati</taxon>
        <taxon>Bacteroidota</taxon>
        <taxon>Flavobacteriia</taxon>
        <taxon>Flavobacteriales</taxon>
        <taxon>Flavobacteriaceae</taxon>
        <taxon>Flagellimonas</taxon>
    </lineage>
</organism>
<dbReference type="RefSeq" id="WP_249656950.1">
    <property type="nucleotide sequence ID" value="NZ_JAMFMA010000002.1"/>
</dbReference>
<accession>A0ABT0PQW1</accession>
<feature type="transmembrane region" description="Helical" evidence="4">
    <location>
        <begin position="65"/>
        <end position="87"/>
    </location>
</feature>
<dbReference type="SMART" id="SM00342">
    <property type="entry name" value="HTH_ARAC"/>
    <property type="match status" value="1"/>
</dbReference>
<proteinExistence type="predicted"/>
<keyword evidence="4" id="KW-0472">Membrane</keyword>
<name>A0ABT0PQW1_9FLAO</name>
<dbReference type="EMBL" id="JAMFMA010000002">
    <property type="protein sequence ID" value="MCL6273759.1"/>
    <property type="molecule type" value="Genomic_DNA"/>
</dbReference>
<dbReference type="InterPro" id="IPR018062">
    <property type="entry name" value="HTH_AraC-typ_CS"/>
</dbReference>
<keyword evidence="7" id="KW-1185">Reference proteome</keyword>
<feature type="transmembrane region" description="Helical" evidence="4">
    <location>
        <begin position="93"/>
        <end position="112"/>
    </location>
</feature>
<evidence type="ECO:0000256" key="2">
    <source>
        <dbReference type="ARBA" id="ARBA00023125"/>
    </source>
</evidence>
<keyword evidence="3" id="KW-0804">Transcription</keyword>
<evidence type="ECO:0000259" key="5">
    <source>
        <dbReference type="PROSITE" id="PS01124"/>
    </source>
</evidence>
<keyword evidence="1" id="KW-0805">Transcription regulation</keyword>
<dbReference type="Gene3D" id="1.10.10.60">
    <property type="entry name" value="Homeodomain-like"/>
    <property type="match status" value="2"/>
</dbReference>
<dbReference type="SUPFAM" id="SSF46689">
    <property type="entry name" value="Homeodomain-like"/>
    <property type="match status" value="1"/>
</dbReference>
<dbReference type="PANTHER" id="PTHR43280:SF29">
    <property type="entry name" value="ARAC-FAMILY TRANSCRIPTIONAL REGULATOR"/>
    <property type="match status" value="1"/>
</dbReference>
<evidence type="ECO:0000256" key="3">
    <source>
        <dbReference type="ARBA" id="ARBA00023163"/>
    </source>
</evidence>
<dbReference type="PROSITE" id="PS01124">
    <property type="entry name" value="HTH_ARAC_FAMILY_2"/>
    <property type="match status" value="1"/>
</dbReference>
<gene>
    <name evidence="6" type="ORF">M3P19_07055</name>
</gene>
<evidence type="ECO:0000313" key="6">
    <source>
        <dbReference type="EMBL" id="MCL6273759.1"/>
    </source>
</evidence>
<keyword evidence="4" id="KW-0812">Transmembrane</keyword>
<protein>
    <submittedName>
        <fullName evidence="6">Helix-turn-helix domain-containing protein</fullName>
    </submittedName>
</protein>
<sequence length="245" mass="28458">MILIYFHSYLESVPNRLVADYENTGPRDYWKSPIGLFKGIHLLCYTLVSFLMIRKQPISLKNPLPIIISALVLIQIIFWASLLTGYFMTESVYALLLTVTVLILGYLGFFFPKHLSKPTVIKYSSNNLSKSKAIAVFEMLEREMERKMIYLDPDLSLKSLAIYLDVNKKELSQVINQLGRKNYSEYINGYRIAYAKTILKSEKLRNMKIIGVAFESGFNNKDSFYFWFKKITGKTPMQYKKDFKG</sequence>
<dbReference type="Proteomes" id="UP001203607">
    <property type="component" value="Unassembled WGS sequence"/>
</dbReference>
<evidence type="ECO:0000256" key="4">
    <source>
        <dbReference type="SAM" id="Phobius"/>
    </source>
</evidence>
<evidence type="ECO:0000313" key="7">
    <source>
        <dbReference type="Proteomes" id="UP001203607"/>
    </source>
</evidence>
<comment type="caution">
    <text evidence="6">The sequence shown here is derived from an EMBL/GenBank/DDBJ whole genome shotgun (WGS) entry which is preliminary data.</text>
</comment>
<dbReference type="InterPro" id="IPR009057">
    <property type="entry name" value="Homeodomain-like_sf"/>
</dbReference>
<evidence type="ECO:0000256" key="1">
    <source>
        <dbReference type="ARBA" id="ARBA00023015"/>
    </source>
</evidence>
<dbReference type="Pfam" id="PF12833">
    <property type="entry name" value="HTH_18"/>
    <property type="match status" value="1"/>
</dbReference>
<reference evidence="6 7" key="1">
    <citation type="submission" date="2022-05" db="EMBL/GenBank/DDBJ databases">
        <authorList>
            <person name="Park J.-S."/>
        </authorList>
    </citation>
    <scope>NUCLEOTIDE SEQUENCE [LARGE SCALE GENOMIC DNA]</scope>
    <source>
        <strain evidence="6 7">2012CJ35-5</strain>
    </source>
</reference>